<gene>
    <name evidence="2" type="ORF">TR123384</name>
</gene>
<dbReference type="AlphaFoldDB" id="A0A0X3P855"/>
<dbReference type="EMBL" id="GEEE01019003">
    <property type="protein sequence ID" value="JAP44222.1"/>
    <property type="molecule type" value="Transcribed_RNA"/>
</dbReference>
<evidence type="ECO:0000256" key="1">
    <source>
        <dbReference type="SAM" id="MobiDB-lite"/>
    </source>
</evidence>
<sequence length="154" mass="17494">MSKVTKVDEGKGTWLSPPSPRKHLREDKPSSRSKTRANHPPYPVSEEELQLQNSPEFSSCFRHDSFTPCRKCSQDAEEHIVRCDVQPTSSTVPFGMDPDDIDEEEHTEIPSGEPPVDTIDDPIARQHTPTPPYPVTEAPFARDNDKGYRIRQRN</sequence>
<feature type="region of interest" description="Disordered" evidence="1">
    <location>
        <begin position="88"/>
        <end position="154"/>
    </location>
</feature>
<accession>A0A0X3P855</accession>
<feature type="compositionally biased region" description="Acidic residues" evidence="1">
    <location>
        <begin position="97"/>
        <end position="106"/>
    </location>
</feature>
<organism evidence="2">
    <name type="scientific">Schistocephalus solidus</name>
    <name type="common">Tapeworm</name>
    <dbReference type="NCBI Taxonomy" id="70667"/>
    <lineage>
        <taxon>Eukaryota</taxon>
        <taxon>Metazoa</taxon>
        <taxon>Spiralia</taxon>
        <taxon>Lophotrochozoa</taxon>
        <taxon>Platyhelminthes</taxon>
        <taxon>Cestoda</taxon>
        <taxon>Eucestoda</taxon>
        <taxon>Diphyllobothriidea</taxon>
        <taxon>Diphyllobothriidae</taxon>
        <taxon>Schistocephalus</taxon>
    </lineage>
</organism>
<reference evidence="2" key="1">
    <citation type="submission" date="2016-01" db="EMBL/GenBank/DDBJ databases">
        <title>Reference transcriptome for the parasite Schistocephalus solidus: insights into the molecular evolution of parasitism.</title>
        <authorList>
            <person name="Hebert F.O."/>
            <person name="Grambauer S."/>
            <person name="Barber I."/>
            <person name="Landry C.R."/>
            <person name="Aubin-Horth N."/>
        </authorList>
    </citation>
    <scope>NUCLEOTIDE SEQUENCE</scope>
</reference>
<feature type="region of interest" description="Disordered" evidence="1">
    <location>
        <begin position="1"/>
        <end position="50"/>
    </location>
</feature>
<name>A0A0X3P855_SCHSO</name>
<feature type="compositionally biased region" description="Basic and acidic residues" evidence="1">
    <location>
        <begin position="1"/>
        <end position="11"/>
    </location>
</feature>
<protein>
    <submittedName>
        <fullName evidence="2">Uncharacterized protein</fullName>
    </submittedName>
</protein>
<proteinExistence type="predicted"/>
<evidence type="ECO:0000313" key="2">
    <source>
        <dbReference type="EMBL" id="JAP44222.1"/>
    </source>
</evidence>